<name>A0ABD3APF1_9GENT</name>
<keyword evidence="3" id="KW-1185">Reference proteome</keyword>
<comment type="caution">
    <text evidence="2">The sequence shown here is derived from an EMBL/GenBank/DDBJ whole genome shotgun (WGS) entry which is preliminary data.</text>
</comment>
<feature type="chain" id="PRO_5044839500" evidence="1">
    <location>
        <begin position="28"/>
        <end position="184"/>
    </location>
</feature>
<reference evidence="2 3" key="1">
    <citation type="submission" date="2024-11" db="EMBL/GenBank/DDBJ databases">
        <title>A near-complete genome assembly of Cinchona calisaya.</title>
        <authorList>
            <person name="Lian D.C."/>
            <person name="Zhao X.W."/>
            <person name="Wei L."/>
        </authorList>
    </citation>
    <scope>NUCLEOTIDE SEQUENCE [LARGE SCALE GENOMIC DNA]</scope>
    <source>
        <tissue evidence="2">Nenye</tissue>
    </source>
</reference>
<gene>
    <name evidence="2" type="ORF">ACH5RR_006477</name>
</gene>
<protein>
    <submittedName>
        <fullName evidence="2">Uncharacterized protein</fullName>
    </submittedName>
</protein>
<dbReference type="Proteomes" id="UP001630127">
    <property type="component" value="Unassembled WGS sequence"/>
</dbReference>
<sequence length="184" mass="20144">MTTMVRVGIFAMLCILTTPQYLQVADADESPIKNLCSNTHELGYCKCYFQPIIGSNQQDARGLGGSSIKCAAKQYIVVQLDYRELASNCTDDYVKGHSLAINFGFNPMPQVENPSSDAAIHVSNPQFWADLVHAHGSSHEGMALSYQPPISVPNDEVVVTIDMLGVSEGIRKWRNAIIGSEYST</sequence>
<keyword evidence="1" id="KW-0732">Signal</keyword>
<evidence type="ECO:0000256" key="1">
    <source>
        <dbReference type="SAM" id="SignalP"/>
    </source>
</evidence>
<dbReference type="InterPro" id="IPR035513">
    <property type="entry name" value="Invertase/methylesterase_inhib"/>
</dbReference>
<evidence type="ECO:0000313" key="2">
    <source>
        <dbReference type="EMBL" id="KAL3532956.1"/>
    </source>
</evidence>
<proteinExistence type="predicted"/>
<feature type="signal peptide" evidence="1">
    <location>
        <begin position="1"/>
        <end position="27"/>
    </location>
</feature>
<dbReference type="AlphaFoldDB" id="A0ABD3APF1"/>
<dbReference type="SUPFAM" id="SSF101148">
    <property type="entry name" value="Plant invertase/pectin methylesterase inhibitor"/>
    <property type="match status" value="1"/>
</dbReference>
<dbReference type="EMBL" id="JBJUIK010000003">
    <property type="protein sequence ID" value="KAL3532956.1"/>
    <property type="molecule type" value="Genomic_DNA"/>
</dbReference>
<organism evidence="2 3">
    <name type="scientific">Cinchona calisaya</name>
    <dbReference type="NCBI Taxonomy" id="153742"/>
    <lineage>
        <taxon>Eukaryota</taxon>
        <taxon>Viridiplantae</taxon>
        <taxon>Streptophyta</taxon>
        <taxon>Embryophyta</taxon>
        <taxon>Tracheophyta</taxon>
        <taxon>Spermatophyta</taxon>
        <taxon>Magnoliopsida</taxon>
        <taxon>eudicotyledons</taxon>
        <taxon>Gunneridae</taxon>
        <taxon>Pentapetalae</taxon>
        <taxon>asterids</taxon>
        <taxon>lamiids</taxon>
        <taxon>Gentianales</taxon>
        <taxon>Rubiaceae</taxon>
        <taxon>Cinchonoideae</taxon>
        <taxon>Cinchoneae</taxon>
        <taxon>Cinchona</taxon>
    </lineage>
</organism>
<accession>A0ABD3APF1</accession>
<evidence type="ECO:0000313" key="3">
    <source>
        <dbReference type="Proteomes" id="UP001630127"/>
    </source>
</evidence>